<organism evidence="1 2">
    <name type="scientific">Aurantimonas aggregata</name>
    <dbReference type="NCBI Taxonomy" id="2047720"/>
    <lineage>
        <taxon>Bacteria</taxon>
        <taxon>Pseudomonadati</taxon>
        <taxon>Pseudomonadota</taxon>
        <taxon>Alphaproteobacteria</taxon>
        <taxon>Hyphomicrobiales</taxon>
        <taxon>Aurantimonadaceae</taxon>
        <taxon>Aurantimonas</taxon>
    </lineage>
</organism>
<proteinExistence type="predicted"/>
<dbReference type="AlphaFoldDB" id="A0A6L9MDE5"/>
<comment type="caution">
    <text evidence="1">The sequence shown here is derived from an EMBL/GenBank/DDBJ whole genome shotgun (WGS) entry which is preliminary data.</text>
</comment>
<gene>
    <name evidence="1" type="primary">flaF</name>
    <name evidence="1" type="ORF">GTW51_03340</name>
</gene>
<dbReference type="Proteomes" id="UP000476332">
    <property type="component" value="Unassembled WGS sequence"/>
</dbReference>
<dbReference type="Pfam" id="PF07309">
    <property type="entry name" value="FlaF"/>
    <property type="match status" value="1"/>
</dbReference>
<sequence>MYQFSYAEVTQDVEVDARDRERQALDHSIAMLERAAVSGPRSRDAIEAIYTTRSLWAILVEDLAGADNGLPDELRAELISVGLWIMREAEAIRLGKSENFKGIIEISTLIRNGLN</sequence>
<dbReference type="GO" id="GO:0044781">
    <property type="term" value="P:bacterial-type flagellum organization"/>
    <property type="evidence" value="ECO:0007669"/>
    <property type="project" value="InterPro"/>
</dbReference>
<dbReference type="EMBL" id="JAAAMJ010000001">
    <property type="protein sequence ID" value="NDV85730.1"/>
    <property type="molecule type" value="Genomic_DNA"/>
</dbReference>
<dbReference type="InterPro" id="IPR010845">
    <property type="entry name" value="FlaF"/>
</dbReference>
<dbReference type="RefSeq" id="WP_163042431.1">
    <property type="nucleotide sequence ID" value="NZ_JAAAMJ010000001.1"/>
</dbReference>
<accession>A0A6L9MDE5</accession>
<reference evidence="1 2" key="1">
    <citation type="submission" date="2020-01" db="EMBL/GenBank/DDBJ databases">
        <title>Genomes of bacteria type strains.</title>
        <authorList>
            <person name="Chen J."/>
            <person name="Zhu S."/>
            <person name="Chen J."/>
        </authorList>
    </citation>
    <scope>NUCLEOTIDE SEQUENCE [LARGE SCALE GENOMIC DNA]</scope>
    <source>
        <strain evidence="1 2">KCTC 52919</strain>
    </source>
</reference>
<name>A0A6L9MDE5_9HYPH</name>
<keyword evidence="1" id="KW-0282">Flagellum</keyword>
<keyword evidence="2" id="KW-1185">Reference proteome</keyword>
<evidence type="ECO:0000313" key="2">
    <source>
        <dbReference type="Proteomes" id="UP000476332"/>
    </source>
</evidence>
<keyword evidence="1" id="KW-0969">Cilium</keyword>
<evidence type="ECO:0000313" key="1">
    <source>
        <dbReference type="EMBL" id="NDV85730.1"/>
    </source>
</evidence>
<protein>
    <submittedName>
        <fullName evidence="1">Flagellar biosynthesis regulator FlaF</fullName>
    </submittedName>
</protein>
<keyword evidence="1" id="KW-0966">Cell projection</keyword>
<dbReference type="NCBIfam" id="NF009434">
    <property type="entry name" value="PRK12793.1"/>
    <property type="match status" value="1"/>
</dbReference>